<keyword evidence="3" id="KW-1185">Reference proteome</keyword>
<feature type="compositionally biased region" description="Low complexity" evidence="1">
    <location>
        <begin position="140"/>
        <end position="149"/>
    </location>
</feature>
<accession>A0A8J5RWL1</accession>
<comment type="caution">
    <text evidence="2">The sequence shown here is derived from an EMBL/GenBank/DDBJ whole genome shotgun (WGS) entry which is preliminary data.</text>
</comment>
<evidence type="ECO:0000313" key="3">
    <source>
        <dbReference type="Proteomes" id="UP000729402"/>
    </source>
</evidence>
<reference evidence="2" key="1">
    <citation type="journal article" date="2021" name="bioRxiv">
        <title>Whole Genome Assembly and Annotation of Northern Wild Rice, Zizania palustris L., Supports a Whole Genome Duplication in the Zizania Genus.</title>
        <authorList>
            <person name="Haas M."/>
            <person name="Kono T."/>
            <person name="Macchietto M."/>
            <person name="Millas R."/>
            <person name="McGilp L."/>
            <person name="Shao M."/>
            <person name="Duquette J."/>
            <person name="Hirsch C.N."/>
            <person name="Kimball J."/>
        </authorList>
    </citation>
    <scope>NUCLEOTIDE SEQUENCE</scope>
    <source>
        <tissue evidence="2">Fresh leaf tissue</tissue>
    </source>
</reference>
<organism evidence="2 3">
    <name type="scientific">Zizania palustris</name>
    <name type="common">Northern wild rice</name>
    <dbReference type="NCBI Taxonomy" id="103762"/>
    <lineage>
        <taxon>Eukaryota</taxon>
        <taxon>Viridiplantae</taxon>
        <taxon>Streptophyta</taxon>
        <taxon>Embryophyta</taxon>
        <taxon>Tracheophyta</taxon>
        <taxon>Spermatophyta</taxon>
        <taxon>Magnoliopsida</taxon>
        <taxon>Liliopsida</taxon>
        <taxon>Poales</taxon>
        <taxon>Poaceae</taxon>
        <taxon>BOP clade</taxon>
        <taxon>Oryzoideae</taxon>
        <taxon>Oryzeae</taxon>
        <taxon>Zizaniinae</taxon>
        <taxon>Zizania</taxon>
    </lineage>
</organism>
<evidence type="ECO:0000313" key="2">
    <source>
        <dbReference type="EMBL" id="KAG8059638.1"/>
    </source>
</evidence>
<reference evidence="2" key="2">
    <citation type="submission" date="2021-02" db="EMBL/GenBank/DDBJ databases">
        <authorList>
            <person name="Kimball J.A."/>
            <person name="Haas M.W."/>
            <person name="Macchietto M."/>
            <person name="Kono T."/>
            <person name="Duquette J."/>
            <person name="Shao M."/>
        </authorList>
    </citation>
    <scope>NUCLEOTIDE SEQUENCE</scope>
    <source>
        <tissue evidence="2">Fresh leaf tissue</tissue>
    </source>
</reference>
<feature type="region of interest" description="Disordered" evidence="1">
    <location>
        <begin position="129"/>
        <end position="149"/>
    </location>
</feature>
<dbReference type="OrthoDB" id="10629871at2759"/>
<sequence length="149" mass="16407">MASCSSVAPNPVQPPPPPPPPAPQPPGDCWCPYCQHRPPCQVLRSHLRKNYGNARKARKLGTATRVHLAILRAAAIRRSRIILRTLRRRRGMMTPLFPNRAFWAAHRLRGTRPVEIDFFGDLQVQEMVPAPADDGEGDDGSSTGSNDAA</sequence>
<feature type="compositionally biased region" description="Pro residues" evidence="1">
    <location>
        <begin position="11"/>
        <end position="23"/>
    </location>
</feature>
<gene>
    <name evidence="2" type="ORF">GUJ93_ZPchr0002g26049</name>
</gene>
<dbReference type="Proteomes" id="UP000729402">
    <property type="component" value="Unassembled WGS sequence"/>
</dbReference>
<feature type="region of interest" description="Disordered" evidence="1">
    <location>
        <begin position="1"/>
        <end position="23"/>
    </location>
</feature>
<name>A0A8J5RWL1_ZIZPA</name>
<proteinExistence type="predicted"/>
<protein>
    <submittedName>
        <fullName evidence="2">Uncharacterized protein</fullName>
    </submittedName>
</protein>
<dbReference type="EMBL" id="JAAALK010000287">
    <property type="protein sequence ID" value="KAG8059638.1"/>
    <property type="molecule type" value="Genomic_DNA"/>
</dbReference>
<evidence type="ECO:0000256" key="1">
    <source>
        <dbReference type="SAM" id="MobiDB-lite"/>
    </source>
</evidence>
<dbReference type="AlphaFoldDB" id="A0A8J5RWL1"/>